<dbReference type="Pfam" id="PF01509">
    <property type="entry name" value="TruB_N"/>
    <property type="match status" value="1"/>
</dbReference>
<comment type="catalytic activity">
    <reaction evidence="1 5">
        <text>uridine(55) in tRNA = pseudouridine(55) in tRNA</text>
        <dbReference type="Rhea" id="RHEA:42532"/>
        <dbReference type="Rhea" id="RHEA-COMP:10101"/>
        <dbReference type="Rhea" id="RHEA-COMP:10102"/>
        <dbReference type="ChEBI" id="CHEBI:65314"/>
        <dbReference type="ChEBI" id="CHEBI:65315"/>
        <dbReference type="EC" id="5.4.99.25"/>
    </reaction>
</comment>
<dbReference type="GO" id="GO:0003723">
    <property type="term" value="F:RNA binding"/>
    <property type="evidence" value="ECO:0007669"/>
    <property type="project" value="InterPro"/>
</dbReference>
<organism evidence="8 9">
    <name type="scientific">Clostridium baratii</name>
    <dbReference type="NCBI Taxonomy" id="1561"/>
    <lineage>
        <taxon>Bacteria</taxon>
        <taxon>Bacillati</taxon>
        <taxon>Bacillota</taxon>
        <taxon>Clostridia</taxon>
        <taxon>Eubacteriales</taxon>
        <taxon>Clostridiaceae</taxon>
        <taxon>Clostridium</taxon>
    </lineage>
</organism>
<comment type="function">
    <text evidence="5">Responsible for synthesis of pseudouridine from uracil-55 in the psi GC loop of transfer RNAs.</text>
</comment>
<evidence type="ECO:0000256" key="5">
    <source>
        <dbReference type="HAMAP-Rule" id="MF_01080"/>
    </source>
</evidence>
<keyword evidence="3 5" id="KW-0819">tRNA processing</keyword>
<reference evidence="8 9" key="1">
    <citation type="submission" date="2015-09" db="EMBL/GenBank/DDBJ databases">
        <authorList>
            <consortium name="Pathogen Informatics"/>
        </authorList>
    </citation>
    <scope>NUCLEOTIDE SEQUENCE [LARGE SCALE GENOMIC DNA]</scope>
    <source>
        <strain evidence="8 9">2789STDY5834956</strain>
    </source>
</reference>
<evidence type="ECO:0000259" key="7">
    <source>
        <dbReference type="Pfam" id="PF16198"/>
    </source>
</evidence>
<evidence type="ECO:0000256" key="3">
    <source>
        <dbReference type="ARBA" id="ARBA00022694"/>
    </source>
</evidence>
<evidence type="ECO:0000259" key="6">
    <source>
        <dbReference type="Pfam" id="PF01509"/>
    </source>
</evidence>
<feature type="domain" description="tRNA pseudouridylate synthase B C-terminal" evidence="7">
    <location>
        <begin position="172"/>
        <end position="226"/>
    </location>
</feature>
<dbReference type="GO" id="GO:1990481">
    <property type="term" value="P:mRNA pseudouridine synthesis"/>
    <property type="evidence" value="ECO:0007669"/>
    <property type="project" value="TreeGrafter"/>
</dbReference>
<dbReference type="GO" id="GO:0031119">
    <property type="term" value="P:tRNA pseudouridine synthesis"/>
    <property type="evidence" value="ECO:0007669"/>
    <property type="project" value="UniProtKB-UniRule"/>
</dbReference>
<dbReference type="InterPro" id="IPR020103">
    <property type="entry name" value="PsdUridine_synth_cat_dom_sf"/>
</dbReference>
<sequence>MQGVINVFKNPNMTSFDVVRIIKKLAKEKKVGHTGTLDPEAFGVLPICLGKATKIIDYIMIAPKTYKVKFELGFKTTTYDLEGEVLDRKDVSGLTEEDVLEAINSFKGTYSQIPPMYSALKKNGVRLYDLARQGIEVEREGREITIYDIEDIVINIPEVSMTVTCSKGTYIRSLCYDIGEKLNVYGTMVNLRRTATSVFKEEDSVNIDKLTEDNIEEYLIPIDKALDAYKKITINNKFRNLLINGAKVYDKRLLKEDVELDTLYRVYDEDNIFIGLGKKDKGGFKLEKLLI</sequence>
<dbReference type="CDD" id="cd02573">
    <property type="entry name" value="PseudoU_synth_EcTruB"/>
    <property type="match status" value="1"/>
</dbReference>
<dbReference type="InterPro" id="IPR002501">
    <property type="entry name" value="PsdUridine_synth_N"/>
</dbReference>
<dbReference type="InterPro" id="IPR032819">
    <property type="entry name" value="TruB_C"/>
</dbReference>
<dbReference type="NCBIfam" id="TIGR00431">
    <property type="entry name" value="TruB"/>
    <property type="match status" value="1"/>
</dbReference>
<evidence type="ECO:0000313" key="8">
    <source>
        <dbReference type="EMBL" id="CUP69883.1"/>
    </source>
</evidence>
<evidence type="ECO:0000256" key="1">
    <source>
        <dbReference type="ARBA" id="ARBA00000385"/>
    </source>
</evidence>
<keyword evidence="4 5" id="KW-0413">Isomerase</keyword>
<evidence type="ECO:0000256" key="2">
    <source>
        <dbReference type="ARBA" id="ARBA00005642"/>
    </source>
</evidence>
<dbReference type="EC" id="5.4.99.25" evidence="5"/>
<dbReference type="HAMAP" id="MF_01080">
    <property type="entry name" value="TruB_bact"/>
    <property type="match status" value="1"/>
</dbReference>
<gene>
    <name evidence="5 8" type="primary">truB</name>
    <name evidence="8" type="ORF">ERS852568_00463</name>
</gene>
<dbReference type="PANTHER" id="PTHR13767:SF2">
    <property type="entry name" value="PSEUDOURIDYLATE SYNTHASE TRUB1"/>
    <property type="match status" value="1"/>
</dbReference>
<accession>A0A174Q9H2</accession>
<dbReference type="PANTHER" id="PTHR13767">
    <property type="entry name" value="TRNA-PSEUDOURIDINE SYNTHASE"/>
    <property type="match status" value="1"/>
</dbReference>
<protein>
    <recommendedName>
        <fullName evidence="5">tRNA pseudouridine synthase B</fullName>
        <ecNumber evidence="5">5.4.99.25</ecNumber>
    </recommendedName>
    <alternativeName>
        <fullName evidence="5">tRNA pseudouridine(55) synthase</fullName>
        <shortName evidence="5">Psi55 synthase</shortName>
    </alternativeName>
    <alternativeName>
        <fullName evidence="5">tRNA pseudouridylate synthase</fullName>
    </alternativeName>
    <alternativeName>
        <fullName evidence="5">tRNA-uridine isomerase</fullName>
    </alternativeName>
</protein>
<evidence type="ECO:0000256" key="4">
    <source>
        <dbReference type="ARBA" id="ARBA00023235"/>
    </source>
</evidence>
<name>A0A174Q9H2_9CLOT</name>
<dbReference type="Pfam" id="PF16198">
    <property type="entry name" value="TruB_C_2"/>
    <property type="match status" value="1"/>
</dbReference>
<dbReference type="EMBL" id="CZBO01000001">
    <property type="protein sequence ID" value="CUP69883.1"/>
    <property type="molecule type" value="Genomic_DNA"/>
</dbReference>
<dbReference type="SUPFAM" id="SSF55120">
    <property type="entry name" value="Pseudouridine synthase"/>
    <property type="match status" value="1"/>
</dbReference>
<feature type="active site" description="Nucleophile" evidence="5">
    <location>
        <position position="38"/>
    </location>
</feature>
<dbReference type="InterPro" id="IPR014780">
    <property type="entry name" value="tRNA_psdUridine_synth_TruB"/>
</dbReference>
<dbReference type="Proteomes" id="UP000095563">
    <property type="component" value="Unassembled WGS sequence"/>
</dbReference>
<comment type="similarity">
    <text evidence="2 5">Belongs to the pseudouridine synthase TruB family. Type 1 subfamily.</text>
</comment>
<proteinExistence type="inferred from homology"/>
<dbReference type="Gene3D" id="3.30.2350.10">
    <property type="entry name" value="Pseudouridine synthase"/>
    <property type="match status" value="1"/>
</dbReference>
<dbReference type="RefSeq" id="WP_055206456.1">
    <property type="nucleotide sequence ID" value="NZ_CZBO01000001.1"/>
</dbReference>
<dbReference type="AlphaFoldDB" id="A0A174Q9H2"/>
<feature type="domain" description="Pseudouridine synthase II N-terminal" evidence="6">
    <location>
        <begin position="23"/>
        <end position="171"/>
    </location>
</feature>
<dbReference type="GO" id="GO:0160148">
    <property type="term" value="F:tRNA pseudouridine(55) synthase activity"/>
    <property type="evidence" value="ECO:0007669"/>
    <property type="project" value="UniProtKB-EC"/>
</dbReference>
<evidence type="ECO:0000313" key="9">
    <source>
        <dbReference type="Proteomes" id="UP000095563"/>
    </source>
</evidence>